<evidence type="ECO:0000313" key="3">
    <source>
        <dbReference type="Proteomes" id="UP000301309"/>
    </source>
</evidence>
<evidence type="ECO:0000256" key="1">
    <source>
        <dbReference type="SAM" id="MobiDB-lite"/>
    </source>
</evidence>
<protein>
    <submittedName>
        <fullName evidence="2">Uncharacterized protein</fullName>
    </submittedName>
</protein>
<organism evidence="2 3">
    <name type="scientific">Streptomyces violaceusniger</name>
    <dbReference type="NCBI Taxonomy" id="68280"/>
    <lineage>
        <taxon>Bacteria</taxon>
        <taxon>Bacillati</taxon>
        <taxon>Actinomycetota</taxon>
        <taxon>Actinomycetes</taxon>
        <taxon>Kitasatosporales</taxon>
        <taxon>Streptomycetaceae</taxon>
        <taxon>Streptomyces</taxon>
        <taxon>Streptomyces violaceusniger group</taxon>
    </lineage>
</organism>
<evidence type="ECO:0000313" key="2">
    <source>
        <dbReference type="EMBL" id="GDY58419.1"/>
    </source>
</evidence>
<gene>
    <name evidence="2" type="ORF">SVIO_090420</name>
</gene>
<keyword evidence="3" id="KW-1185">Reference proteome</keyword>
<reference evidence="2 3" key="1">
    <citation type="journal article" date="2020" name="Int. J. Syst. Evol. Microbiol.">
        <title>Reclassification of Streptomyces castelarensis and Streptomyces sporoclivatus as later heterotypic synonyms of Streptomyces antimycoticus.</title>
        <authorList>
            <person name="Komaki H."/>
            <person name="Tamura T."/>
        </authorList>
    </citation>
    <scope>NUCLEOTIDE SEQUENCE [LARGE SCALE GENOMIC DNA]</scope>
    <source>
        <strain evidence="2 3">NBRC 13459</strain>
    </source>
</reference>
<comment type="caution">
    <text evidence="2">The sequence shown here is derived from an EMBL/GenBank/DDBJ whole genome shotgun (WGS) entry which is preliminary data.</text>
</comment>
<sequence length="202" mass="21282">MGVVADGPGAGPARAQSAAACSLNRLTASRTASPRYPHLREVGQFVEVLAESHPATPLAGQGELVHGDRALDVTADDPVTEDPGVADEKAPALGGTHPRAGAIGQSQLRPRHATVLDHQPFGAGLQQQRATAPADDLAAPDIFRAHATLLRPWDEPFQKNRIQFREQALGPDPPVGIIITTTEVSSPDEVFSGSGPPVPRWR</sequence>
<dbReference type="AlphaFoldDB" id="A0A4D4LKJ3"/>
<name>A0A4D4LKJ3_STRVO</name>
<proteinExistence type="predicted"/>
<dbReference type="EMBL" id="BJHW01000002">
    <property type="protein sequence ID" value="GDY58419.1"/>
    <property type="molecule type" value="Genomic_DNA"/>
</dbReference>
<dbReference type="Proteomes" id="UP000301309">
    <property type="component" value="Unassembled WGS sequence"/>
</dbReference>
<accession>A0A4D4LKJ3</accession>
<feature type="region of interest" description="Disordered" evidence="1">
    <location>
        <begin position="75"/>
        <end position="103"/>
    </location>
</feature>
<feature type="region of interest" description="Disordered" evidence="1">
    <location>
        <begin position="168"/>
        <end position="202"/>
    </location>
</feature>